<dbReference type="OrthoDB" id="9778801at2"/>
<dbReference type="PANTHER" id="PTHR33973:SF4">
    <property type="entry name" value="OS07G0153300 PROTEIN"/>
    <property type="match status" value="1"/>
</dbReference>
<evidence type="ECO:0008006" key="3">
    <source>
        <dbReference type="Google" id="ProtNLM"/>
    </source>
</evidence>
<dbReference type="Proteomes" id="UP000248863">
    <property type="component" value="Unassembled WGS sequence"/>
</dbReference>
<dbReference type="InterPro" id="IPR010775">
    <property type="entry name" value="DUF1365"/>
</dbReference>
<accession>A0A327KMB2</accession>
<dbReference type="Pfam" id="PF07103">
    <property type="entry name" value="DUF1365"/>
    <property type="match status" value="1"/>
</dbReference>
<dbReference type="EMBL" id="NPEU01000216">
    <property type="protein sequence ID" value="RAI36498.1"/>
    <property type="molecule type" value="Genomic_DNA"/>
</dbReference>
<reference evidence="1 2" key="1">
    <citation type="submission" date="2017-07" db="EMBL/GenBank/DDBJ databases">
        <title>Draft Genome Sequences of Select Purple Nonsulfur Bacteria.</title>
        <authorList>
            <person name="Lasarre B."/>
            <person name="Mckinlay J.B."/>
        </authorList>
    </citation>
    <scope>NUCLEOTIDE SEQUENCE [LARGE SCALE GENOMIC DNA]</scope>
    <source>
        <strain evidence="1 2">DSM 11907</strain>
    </source>
</reference>
<gene>
    <name evidence="1" type="ORF">CH338_17485</name>
</gene>
<organism evidence="1 2">
    <name type="scientific">Rhodoplanes elegans</name>
    <dbReference type="NCBI Taxonomy" id="29408"/>
    <lineage>
        <taxon>Bacteria</taxon>
        <taxon>Pseudomonadati</taxon>
        <taxon>Pseudomonadota</taxon>
        <taxon>Alphaproteobacteria</taxon>
        <taxon>Hyphomicrobiales</taxon>
        <taxon>Nitrobacteraceae</taxon>
        <taxon>Rhodoplanes</taxon>
    </lineage>
</organism>
<dbReference type="RefSeq" id="WP_111358416.1">
    <property type="nucleotide sequence ID" value="NZ_NHSK01000024.1"/>
</dbReference>
<keyword evidence="2" id="KW-1185">Reference proteome</keyword>
<name>A0A327KMB2_9BRAD</name>
<dbReference type="PANTHER" id="PTHR33973">
    <property type="entry name" value="OS07G0153300 PROTEIN"/>
    <property type="match status" value="1"/>
</dbReference>
<evidence type="ECO:0000313" key="1">
    <source>
        <dbReference type="EMBL" id="RAI36498.1"/>
    </source>
</evidence>
<dbReference type="AlphaFoldDB" id="A0A327KMB2"/>
<protein>
    <recommendedName>
        <fullName evidence="3">DUF1365 domain-containing protein</fullName>
    </recommendedName>
</protein>
<sequence length="267" mass="29508">MTDACTDTSASRSALYTGAVVHRRLKPRAHALRYRCFWMLLDLAEIDDLGARLRFFSRDRLNLFTFSDADHGAGAAAIEPLRAQIDRMLAEAGIAIPDGSVQILTMPRVLGYVFNPLSVYFCRRADGMLAAVLYEVTNTFGERHTYLIPTEPDAGGAVRQECDKLFYVSPFMDMDLRYEFRVSPPADTVGVAIRGVQAGEPMIVAALTARRRALSDGALLKTFLAHPLVTLKVIAAIHWEALKLWRKGVGLRPHVAAPARPVTIVRA</sequence>
<evidence type="ECO:0000313" key="2">
    <source>
        <dbReference type="Proteomes" id="UP000248863"/>
    </source>
</evidence>
<comment type="caution">
    <text evidence="1">The sequence shown here is derived from an EMBL/GenBank/DDBJ whole genome shotgun (WGS) entry which is preliminary data.</text>
</comment>
<proteinExistence type="predicted"/>